<sequence length="257" mass="29379">MKSLVISLKTATERREHIERQFSQQQVQYEFFDALTPDLAAPLAEKMQLKVDEQFLSPGELACFMSHVSIWKKMVDENIPFLAVFEDDVYLGEQSALLLNSSDWISSEYDIIKTEAFAEKVFLGAAAADLPGDFRKLYPLRGKNLGTAGYILSLKGAQTYLSYVQKVQLIALDQLMFGDFIREGSVPVYQVSPALCIQEMMLYPEKSKTSMVSDLVTERKQRMKKYKKKGWAKVQVELERIVSQLKYMLFGKHVGFK</sequence>
<dbReference type="InterPro" id="IPR002654">
    <property type="entry name" value="Glyco_trans_25"/>
</dbReference>
<dbReference type="EMBL" id="CP032134">
    <property type="protein sequence ID" value="AXY55788.1"/>
    <property type="molecule type" value="Genomic_DNA"/>
</dbReference>
<evidence type="ECO:0000259" key="1">
    <source>
        <dbReference type="Pfam" id="PF01755"/>
    </source>
</evidence>
<keyword evidence="2" id="KW-0808">Transferase</keyword>
<organism evidence="2 3">
    <name type="scientific">Acinetobacter chinensis</name>
    <dbReference type="NCBI Taxonomy" id="2004650"/>
    <lineage>
        <taxon>Bacteria</taxon>
        <taxon>Pseudomonadati</taxon>
        <taxon>Pseudomonadota</taxon>
        <taxon>Gammaproteobacteria</taxon>
        <taxon>Moraxellales</taxon>
        <taxon>Moraxellaceae</taxon>
        <taxon>Acinetobacter</taxon>
    </lineage>
</organism>
<dbReference type="AlphaFoldDB" id="A0A3B7LT22"/>
<protein>
    <submittedName>
        <fullName evidence="2">Glycosyl transferase</fullName>
    </submittedName>
</protein>
<dbReference type="CDD" id="cd06532">
    <property type="entry name" value="Glyco_transf_25"/>
    <property type="match status" value="1"/>
</dbReference>
<evidence type="ECO:0000313" key="2">
    <source>
        <dbReference type="EMBL" id="AXY55788.1"/>
    </source>
</evidence>
<dbReference type="GO" id="GO:0016740">
    <property type="term" value="F:transferase activity"/>
    <property type="evidence" value="ECO:0007669"/>
    <property type="project" value="UniProtKB-KW"/>
</dbReference>
<proteinExistence type="predicted"/>
<name>A0A3B7LT22_9GAMM</name>
<evidence type="ECO:0000313" key="3">
    <source>
        <dbReference type="Proteomes" id="UP000263753"/>
    </source>
</evidence>
<reference evidence="3" key="1">
    <citation type="submission" date="2018-09" db="EMBL/GenBank/DDBJ databases">
        <title>The complete genome of Acinetobacter sp. strain WCHAc010005.</title>
        <authorList>
            <person name="Hu Y."/>
            <person name="Long H."/>
            <person name="Feng Y."/>
            <person name="Zong Z."/>
        </authorList>
    </citation>
    <scope>NUCLEOTIDE SEQUENCE [LARGE SCALE GENOMIC DNA]</scope>
    <source>
        <strain evidence="3">WCHAc010005</strain>
    </source>
</reference>
<dbReference type="Proteomes" id="UP000263753">
    <property type="component" value="Chromosome"/>
</dbReference>
<dbReference type="Pfam" id="PF01755">
    <property type="entry name" value="Glyco_transf_25"/>
    <property type="match status" value="1"/>
</dbReference>
<dbReference type="KEGG" id="achi:CDG60_03790"/>
<accession>A0A3B7LT22</accession>
<dbReference type="RefSeq" id="WP_087513145.1">
    <property type="nucleotide sequence ID" value="NZ_CP032134.1"/>
</dbReference>
<gene>
    <name evidence="2" type="ORF">CDG60_03790</name>
</gene>
<feature type="domain" description="Glycosyl transferase family 25" evidence="1">
    <location>
        <begin position="2"/>
        <end position="176"/>
    </location>
</feature>